<reference evidence="8" key="1">
    <citation type="journal article" date="2020" name="mSystems">
        <title>Genome- and Community-Level Interaction Insights into Carbon Utilization and Element Cycling Functions of Hydrothermarchaeota in Hydrothermal Sediment.</title>
        <authorList>
            <person name="Zhou Z."/>
            <person name="Liu Y."/>
            <person name="Xu W."/>
            <person name="Pan J."/>
            <person name="Luo Z.H."/>
            <person name="Li M."/>
        </authorList>
    </citation>
    <scope>NUCLEOTIDE SEQUENCE [LARGE SCALE GENOMIC DNA]</scope>
    <source>
        <strain evidence="8">SpSt-479</strain>
    </source>
</reference>
<keyword evidence="5 6" id="KW-0665">Pyrimidine biosynthesis</keyword>
<keyword evidence="6" id="KW-0862">Zinc</keyword>
<dbReference type="Gene3D" id="2.30.40.10">
    <property type="entry name" value="Urease, subunit C, domain 1"/>
    <property type="match status" value="1"/>
</dbReference>
<dbReference type="InterPro" id="IPR011059">
    <property type="entry name" value="Metal-dep_hydrolase_composite"/>
</dbReference>
<dbReference type="InterPro" id="IPR050138">
    <property type="entry name" value="DHOase/Allantoinase_Hydrolase"/>
</dbReference>
<dbReference type="GO" id="GO:0005737">
    <property type="term" value="C:cytoplasm"/>
    <property type="evidence" value="ECO:0007669"/>
    <property type="project" value="TreeGrafter"/>
</dbReference>
<dbReference type="GO" id="GO:0008270">
    <property type="term" value="F:zinc ion binding"/>
    <property type="evidence" value="ECO:0007669"/>
    <property type="project" value="UniProtKB-UniRule"/>
</dbReference>
<dbReference type="InterPro" id="IPR032466">
    <property type="entry name" value="Metal_Hydrolase"/>
</dbReference>
<organism evidence="8">
    <name type="scientific">Ignavibacterium album</name>
    <dbReference type="NCBI Taxonomy" id="591197"/>
    <lineage>
        <taxon>Bacteria</taxon>
        <taxon>Pseudomonadati</taxon>
        <taxon>Ignavibacteriota</taxon>
        <taxon>Ignavibacteria</taxon>
        <taxon>Ignavibacteriales</taxon>
        <taxon>Ignavibacteriaceae</taxon>
        <taxon>Ignavibacterium</taxon>
    </lineage>
</organism>
<dbReference type="GO" id="GO:0006145">
    <property type="term" value="P:purine nucleobase catabolic process"/>
    <property type="evidence" value="ECO:0007669"/>
    <property type="project" value="TreeGrafter"/>
</dbReference>
<proteinExistence type="inferred from homology"/>
<feature type="binding site" evidence="6">
    <location>
        <position position="233"/>
    </location>
    <ligand>
        <name>Zn(2+)</name>
        <dbReference type="ChEBI" id="CHEBI:29105"/>
        <label>2</label>
    </ligand>
</feature>
<evidence type="ECO:0000313" key="8">
    <source>
        <dbReference type="EMBL" id="HFI90748.1"/>
    </source>
</evidence>
<dbReference type="PANTHER" id="PTHR43668:SF2">
    <property type="entry name" value="ALLANTOINASE"/>
    <property type="match status" value="1"/>
</dbReference>
<feature type="binding site" evidence="6">
    <location>
        <position position="154"/>
    </location>
    <ligand>
        <name>Zn(2+)</name>
        <dbReference type="ChEBI" id="CHEBI:29105"/>
        <label>1</label>
    </ligand>
</feature>
<comment type="similarity">
    <text evidence="2 6">Belongs to the metallo-dependent hydrolases superfamily. DHOase family. Class I DHOase subfamily.</text>
</comment>
<comment type="catalytic activity">
    <reaction evidence="6">
        <text>(S)-dihydroorotate + H2O = N-carbamoyl-L-aspartate + H(+)</text>
        <dbReference type="Rhea" id="RHEA:24296"/>
        <dbReference type="ChEBI" id="CHEBI:15377"/>
        <dbReference type="ChEBI" id="CHEBI:15378"/>
        <dbReference type="ChEBI" id="CHEBI:30864"/>
        <dbReference type="ChEBI" id="CHEBI:32814"/>
        <dbReference type="EC" id="3.5.2.3"/>
    </reaction>
</comment>
<feature type="domain" description="Dihydroorotase catalytic" evidence="7">
    <location>
        <begin position="52"/>
        <end position="237"/>
    </location>
</feature>
<dbReference type="SUPFAM" id="SSF51556">
    <property type="entry name" value="Metallo-dependent hydrolases"/>
    <property type="match status" value="1"/>
</dbReference>
<feature type="binding site" evidence="6">
    <location>
        <begin position="65"/>
        <end position="67"/>
    </location>
    <ligand>
        <name>substrate</name>
    </ligand>
</feature>
<dbReference type="CDD" id="cd01317">
    <property type="entry name" value="DHOase_IIa"/>
    <property type="match status" value="1"/>
</dbReference>
<dbReference type="UniPathway" id="UPA00070">
    <property type="reaction ID" value="UER00117"/>
</dbReference>
<evidence type="ECO:0000256" key="4">
    <source>
        <dbReference type="ARBA" id="ARBA00022801"/>
    </source>
</evidence>
<dbReference type="GO" id="GO:0004151">
    <property type="term" value="F:dihydroorotase activity"/>
    <property type="evidence" value="ECO:0007669"/>
    <property type="project" value="UniProtKB-UniRule"/>
</dbReference>
<dbReference type="AlphaFoldDB" id="A0A7V2ZIP2"/>
<dbReference type="InterPro" id="IPR004722">
    <property type="entry name" value="DHOase"/>
</dbReference>
<dbReference type="GO" id="GO:0044205">
    <property type="term" value="P:'de novo' UMP biosynthetic process"/>
    <property type="evidence" value="ECO:0007669"/>
    <property type="project" value="UniProtKB-UniRule"/>
</dbReference>
<evidence type="ECO:0000259" key="7">
    <source>
        <dbReference type="Pfam" id="PF12890"/>
    </source>
</evidence>
<feature type="active site" evidence="6">
    <location>
        <position position="306"/>
    </location>
</feature>
<dbReference type="SUPFAM" id="SSF51338">
    <property type="entry name" value="Composite domain of metallo-dependent hydrolases"/>
    <property type="match status" value="1"/>
</dbReference>
<feature type="binding site" evidence="6">
    <location>
        <position position="279"/>
    </location>
    <ligand>
        <name>substrate</name>
    </ligand>
</feature>
<keyword evidence="4 6" id="KW-0378">Hydrolase</keyword>
<dbReference type="Gene3D" id="3.20.20.140">
    <property type="entry name" value="Metal-dependent hydrolases"/>
    <property type="match status" value="1"/>
</dbReference>
<keyword evidence="3 6" id="KW-0479">Metal-binding</keyword>
<dbReference type="HAMAP" id="MF_00220_B">
    <property type="entry name" value="PyrC_classI_B"/>
    <property type="match status" value="1"/>
</dbReference>
<sequence length="430" mass="47236">MKLLLKNASVINPAQNLNEKEFDILIEDGIIKQTGKNLQLNSEEGRTIDLTGKIIAPGFIDIHVHLREPGREDEETVETGCNAAANGGFTAVACMPNTEPAIDSAEVVEFIKKKAANHLVDVYPVAAASRERKGEILSPMAELKDAGAVAFSDDGVAIKSSSLLKRALEYSLMFDLPIIEHCEDESLAGGAMNESINSTLLGLPAIPNVAEDLIVMRDILLAEYTGGRVHIAHISSANAVNMVREAKKKGIKVTAEVTPHHFTLTDDAVKTYDTNTKMNPPLRTKKDVEAIIEGLKDGTIDCIASDHAPHSIEEKEMEFEYAPNGIIGLETSIGLAFTELLHKKLLSLEDLIYKYSINPRKILNLEVPLIQIGYKANLTILDKDVVWTVDKSKFLSKSRNTPFDKRLLTGKALGVINNRKMFFEGKFHNI</sequence>
<feature type="binding site" evidence="6">
    <location>
        <position position="65"/>
    </location>
    <ligand>
        <name>Zn(2+)</name>
        <dbReference type="ChEBI" id="CHEBI:29105"/>
        <label>1</label>
    </ligand>
</feature>
<evidence type="ECO:0000256" key="6">
    <source>
        <dbReference type="HAMAP-Rule" id="MF_00220"/>
    </source>
</evidence>
<dbReference type="PANTHER" id="PTHR43668">
    <property type="entry name" value="ALLANTOINASE"/>
    <property type="match status" value="1"/>
</dbReference>
<feature type="binding site" evidence="6">
    <location>
        <position position="310"/>
    </location>
    <ligand>
        <name>substrate</name>
    </ligand>
</feature>
<dbReference type="InterPro" id="IPR024403">
    <property type="entry name" value="DHOase_cat"/>
</dbReference>
<evidence type="ECO:0000256" key="1">
    <source>
        <dbReference type="ARBA" id="ARBA00002368"/>
    </source>
</evidence>
<dbReference type="GO" id="GO:0004038">
    <property type="term" value="F:allantoinase activity"/>
    <property type="evidence" value="ECO:0007669"/>
    <property type="project" value="TreeGrafter"/>
</dbReference>
<dbReference type="InterPro" id="IPR002195">
    <property type="entry name" value="Dihydroorotase_CS"/>
</dbReference>
<dbReference type="NCBIfam" id="TIGR00857">
    <property type="entry name" value="pyrC_multi"/>
    <property type="match status" value="1"/>
</dbReference>
<feature type="binding site" evidence="6">
    <location>
        <position position="181"/>
    </location>
    <ligand>
        <name>Zn(2+)</name>
        <dbReference type="ChEBI" id="CHEBI:29105"/>
        <label>2</label>
    </ligand>
</feature>
<protein>
    <recommendedName>
        <fullName evidence="6">Dihydroorotase</fullName>
        <shortName evidence="6">DHOase</shortName>
        <ecNumber evidence="6">3.5.2.3</ecNumber>
    </recommendedName>
</protein>
<feature type="binding site" evidence="6">
    <location>
        <position position="306"/>
    </location>
    <ligand>
        <name>Zn(2+)</name>
        <dbReference type="ChEBI" id="CHEBI:29105"/>
        <label>1</label>
    </ligand>
</feature>
<comment type="caution">
    <text evidence="6">Lacks conserved residue(s) required for the propagation of feature annotation.</text>
</comment>
<dbReference type="PROSITE" id="PS00482">
    <property type="entry name" value="DIHYDROOROTASE_1"/>
    <property type="match status" value="1"/>
</dbReference>
<evidence type="ECO:0000256" key="2">
    <source>
        <dbReference type="ARBA" id="ARBA00010286"/>
    </source>
</evidence>
<evidence type="ECO:0000256" key="5">
    <source>
        <dbReference type="ARBA" id="ARBA00022975"/>
    </source>
</evidence>
<feature type="binding site" evidence="6">
    <location>
        <position position="97"/>
    </location>
    <ligand>
        <name>substrate</name>
    </ligand>
</feature>
<comment type="caution">
    <text evidence="8">The sequence shown here is derived from an EMBL/GenBank/DDBJ whole genome shotgun (WGS) entry which is preliminary data.</text>
</comment>
<comment type="cofactor">
    <cofactor evidence="6">
        <name>Zn(2+)</name>
        <dbReference type="ChEBI" id="CHEBI:29105"/>
    </cofactor>
    <text evidence="6">Binds 2 Zn(2+) ions per subunit.</text>
</comment>
<evidence type="ECO:0000256" key="3">
    <source>
        <dbReference type="ARBA" id="ARBA00022723"/>
    </source>
</evidence>
<feature type="binding site" evidence="6">
    <location>
        <position position="63"/>
    </location>
    <ligand>
        <name>Zn(2+)</name>
        <dbReference type="ChEBI" id="CHEBI:29105"/>
        <label>1</label>
    </ligand>
</feature>
<name>A0A7V2ZIP2_9BACT</name>
<accession>A0A7V2ZIP2</accession>
<dbReference type="EC" id="3.5.2.3" evidence="6"/>
<feature type="binding site" evidence="6">
    <location>
        <position position="154"/>
    </location>
    <ligand>
        <name>Zn(2+)</name>
        <dbReference type="ChEBI" id="CHEBI:29105"/>
        <label>2</label>
    </ligand>
</feature>
<comment type="function">
    <text evidence="1 6">Catalyzes the reversible cyclization of carbamoyl aspartate to dihydroorotate.</text>
</comment>
<dbReference type="EMBL" id="DSUJ01000008">
    <property type="protein sequence ID" value="HFI90748.1"/>
    <property type="molecule type" value="Genomic_DNA"/>
</dbReference>
<dbReference type="PROSITE" id="PS00483">
    <property type="entry name" value="DIHYDROOROTASE_2"/>
    <property type="match status" value="1"/>
</dbReference>
<comment type="pathway">
    <text evidence="6">Pyrimidine metabolism; UMP biosynthesis via de novo pathway; (S)-dihydroorotate from bicarbonate: step 3/3.</text>
</comment>
<dbReference type="Pfam" id="PF12890">
    <property type="entry name" value="DHOase"/>
    <property type="match status" value="1"/>
</dbReference>
<gene>
    <name evidence="6" type="primary">pyrC</name>
    <name evidence="8" type="ORF">ENS31_04345</name>
</gene>